<gene>
    <name evidence="2" type="ORF">PR048_017464</name>
</gene>
<dbReference type="Proteomes" id="UP001159363">
    <property type="component" value="Chromosome 5"/>
</dbReference>
<accession>A0ABQ9H9S0</accession>
<comment type="caution">
    <text evidence="2">The sequence shown here is derived from an EMBL/GenBank/DDBJ whole genome shotgun (WGS) entry which is preliminary data.</text>
</comment>
<evidence type="ECO:0000313" key="2">
    <source>
        <dbReference type="EMBL" id="KAJ8880991.1"/>
    </source>
</evidence>
<protein>
    <submittedName>
        <fullName evidence="2">Uncharacterized protein</fullName>
    </submittedName>
</protein>
<evidence type="ECO:0000256" key="1">
    <source>
        <dbReference type="SAM" id="MobiDB-lite"/>
    </source>
</evidence>
<organism evidence="2 3">
    <name type="scientific">Dryococelus australis</name>
    <dbReference type="NCBI Taxonomy" id="614101"/>
    <lineage>
        <taxon>Eukaryota</taxon>
        <taxon>Metazoa</taxon>
        <taxon>Ecdysozoa</taxon>
        <taxon>Arthropoda</taxon>
        <taxon>Hexapoda</taxon>
        <taxon>Insecta</taxon>
        <taxon>Pterygota</taxon>
        <taxon>Neoptera</taxon>
        <taxon>Polyneoptera</taxon>
        <taxon>Phasmatodea</taxon>
        <taxon>Verophasmatodea</taxon>
        <taxon>Anareolatae</taxon>
        <taxon>Phasmatidae</taxon>
        <taxon>Eurycanthinae</taxon>
        <taxon>Dryococelus</taxon>
    </lineage>
</organism>
<feature type="region of interest" description="Disordered" evidence="1">
    <location>
        <begin position="1"/>
        <end position="52"/>
    </location>
</feature>
<dbReference type="EMBL" id="JARBHB010000006">
    <property type="protein sequence ID" value="KAJ8880991.1"/>
    <property type="molecule type" value="Genomic_DNA"/>
</dbReference>
<sequence length="114" mass="13419">MENERQRNQRNRRRERAQRIQAQRESQANEGDSGDDEVPVREKPPRPLNRRKKLKELKEPLFLEDIVDGFSILAFRTYEDLQVSQVFVIVITVHCGVVANLYNKYPGRPPSRCQ</sequence>
<evidence type="ECO:0000313" key="3">
    <source>
        <dbReference type="Proteomes" id="UP001159363"/>
    </source>
</evidence>
<feature type="compositionally biased region" description="Low complexity" evidence="1">
    <location>
        <begin position="19"/>
        <end position="28"/>
    </location>
</feature>
<keyword evidence="3" id="KW-1185">Reference proteome</keyword>
<name>A0ABQ9H9S0_9NEOP</name>
<reference evidence="2 3" key="1">
    <citation type="submission" date="2023-02" db="EMBL/GenBank/DDBJ databases">
        <title>LHISI_Scaffold_Assembly.</title>
        <authorList>
            <person name="Stuart O.P."/>
            <person name="Cleave R."/>
            <person name="Magrath M.J.L."/>
            <person name="Mikheyev A.S."/>
        </authorList>
    </citation>
    <scope>NUCLEOTIDE SEQUENCE [LARGE SCALE GENOMIC DNA]</scope>
    <source>
        <strain evidence="2">Daus_M_001</strain>
        <tissue evidence="2">Leg muscle</tissue>
    </source>
</reference>
<proteinExistence type="predicted"/>